<feature type="region of interest" description="Disordered" evidence="1">
    <location>
        <begin position="79"/>
        <end position="99"/>
    </location>
</feature>
<sequence>MPTFGPSSSGPPNIFENGQLRDVKLASGFDSDQPKRTSTTHETSWIPFPHSPIVTDKHILDILDDKAVFNVDENGGDVKTDFPPPRFDGNKKNKGHPVNNTMDDGLATFPTLFRLLNLYQDRGSGGLVEKVLIDQDGLRRLLNTVLPGSYESVSKIDFKALDKCAIKPLGIYGSKPEIVRFLREIDCLSADSERLLLASVGSHSDLPSGLYLALPLNREIKEPNIEHAYILYWPEDSTWDDKAISSVCRNRVTFMRYLSKLTDQMVALVSPEQSSAMVWTPVQRGAHNHGIQPEMFDAQEVVGQ</sequence>
<organism evidence="2 3">
    <name type="scientific">Rhizoctonia solani</name>
    <dbReference type="NCBI Taxonomy" id="456999"/>
    <lineage>
        <taxon>Eukaryota</taxon>
        <taxon>Fungi</taxon>
        <taxon>Dikarya</taxon>
        <taxon>Basidiomycota</taxon>
        <taxon>Agaricomycotina</taxon>
        <taxon>Agaricomycetes</taxon>
        <taxon>Cantharellales</taxon>
        <taxon>Ceratobasidiaceae</taxon>
        <taxon>Rhizoctonia</taxon>
    </lineage>
</organism>
<dbReference type="EMBL" id="CAJMWW010000205">
    <property type="protein sequence ID" value="CAE6457334.1"/>
    <property type="molecule type" value="Genomic_DNA"/>
</dbReference>
<dbReference type="AlphaFoldDB" id="A0A8H3GN73"/>
<name>A0A8H3GN73_9AGAM</name>
<dbReference type="Proteomes" id="UP000663841">
    <property type="component" value="Unassembled WGS sequence"/>
</dbReference>
<gene>
    <name evidence="2" type="ORF">RDB_LOCUS142652</name>
</gene>
<accession>A0A8H3GN73</accession>
<proteinExistence type="predicted"/>
<protein>
    <submittedName>
        <fullName evidence="2">Uncharacterized protein</fullName>
    </submittedName>
</protein>
<evidence type="ECO:0000256" key="1">
    <source>
        <dbReference type="SAM" id="MobiDB-lite"/>
    </source>
</evidence>
<evidence type="ECO:0000313" key="3">
    <source>
        <dbReference type="Proteomes" id="UP000663841"/>
    </source>
</evidence>
<evidence type="ECO:0000313" key="2">
    <source>
        <dbReference type="EMBL" id="CAE6457334.1"/>
    </source>
</evidence>
<comment type="caution">
    <text evidence="2">The sequence shown here is derived from an EMBL/GenBank/DDBJ whole genome shotgun (WGS) entry which is preliminary data.</text>
</comment>
<reference evidence="2" key="1">
    <citation type="submission" date="2021-01" db="EMBL/GenBank/DDBJ databases">
        <authorList>
            <person name="Kaushik A."/>
        </authorList>
    </citation>
    <scope>NUCLEOTIDE SEQUENCE</scope>
    <source>
        <strain evidence="2">AG3-T5</strain>
    </source>
</reference>